<protein>
    <submittedName>
        <fullName evidence="1">Uncharacterized protein</fullName>
    </submittedName>
</protein>
<sequence>MNPLFFGGFNLFSLTSHSLFNLFHQTKFFDYILKHGSLKRLKHSYSQSLKSLILTKR</sequence>
<evidence type="ECO:0000313" key="1">
    <source>
        <dbReference type="EMBL" id="EMH66047.1"/>
    </source>
</evidence>
<name>A0ABC9S948_HELPX</name>
<organism evidence="1 2">
    <name type="scientific">Helicobacter pylori HP260AFii</name>
    <dbReference type="NCBI Taxonomy" id="1159077"/>
    <lineage>
        <taxon>Bacteria</taxon>
        <taxon>Pseudomonadati</taxon>
        <taxon>Campylobacterota</taxon>
        <taxon>Epsilonproteobacteria</taxon>
        <taxon>Campylobacterales</taxon>
        <taxon>Helicobacteraceae</taxon>
        <taxon>Helicobacter</taxon>
    </lineage>
</organism>
<accession>A0ABC9S948</accession>
<evidence type="ECO:0000313" key="2">
    <source>
        <dbReference type="Proteomes" id="UP000011945"/>
    </source>
</evidence>
<reference evidence="1 2" key="1">
    <citation type="submission" date="2012-12" db="EMBL/GenBank/DDBJ databases">
        <authorList>
            <person name="Weinstock G."/>
            <person name="Sodergren E."/>
            <person name="Lobos E.A."/>
            <person name="Fulton L."/>
            <person name="Fulton R."/>
            <person name="Courtney L."/>
            <person name="Fronick C."/>
            <person name="O'Laughlin M."/>
            <person name="Godfrey J."/>
            <person name="Wilson R.M."/>
            <person name="Miner T."/>
            <person name="Farmer C."/>
            <person name="Delehaunty K."/>
            <person name="Cordes M."/>
            <person name="Minx P."/>
            <person name="Tomlinson C."/>
            <person name="Chen J."/>
            <person name="Wollam A."/>
            <person name="Pepin K.H."/>
            <person name="Bhonagiri V."/>
            <person name="Zhang X."/>
            <person name="Suruliraj S."/>
            <person name="Antonio M."/>
            <person name="Secka O."/>
            <person name="Thomas J."/>
            <person name="Warren W."/>
            <person name="Mitreva M."/>
            <person name="Mardis E.R."/>
            <person name="Wilson R.K."/>
        </authorList>
    </citation>
    <scope>NUCLEOTIDE SEQUENCE [LARGE SCALE GENOMIC DNA]</scope>
    <source>
        <strain evidence="1 2">HP260AFii</strain>
    </source>
</reference>
<proteinExistence type="predicted"/>
<dbReference type="EMBL" id="APEZ01000049">
    <property type="protein sequence ID" value="EMH66047.1"/>
    <property type="molecule type" value="Genomic_DNA"/>
</dbReference>
<dbReference type="Proteomes" id="UP000011945">
    <property type="component" value="Unassembled WGS sequence"/>
</dbReference>
<comment type="caution">
    <text evidence="1">The sequence shown here is derived from an EMBL/GenBank/DDBJ whole genome shotgun (WGS) entry which is preliminary data.</text>
</comment>
<dbReference type="AlphaFoldDB" id="A0ABC9S948"/>
<gene>
    <name evidence="1" type="ORF">HMPREF1449_01121</name>
</gene>